<dbReference type="EMBL" id="BFEA01000264">
    <property type="protein sequence ID" value="GBG77272.1"/>
    <property type="molecule type" value="Genomic_DNA"/>
</dbReference>
<feature type="region of interest" description="Disordered" evidence="1">
    <location>
        <begin position="507"/>
        <end position="529"/>
    </location>
</feature>
<proteinExistence type="predicted"/>
<protein>
    <submittedName>
        <fullName evidence="2">Uncharacterized protein</fullName>
    </submittedName>
</protein>
<gene>
    <name evidence="2" type="ORF">CBR_g23601</name>
</gene>
<evidence type="ECO:0000313" key="2">
    <source>
        <dbReference type="EMBL" id="GBG77272.1"/>
    </source>
</evidence>
<sequence length="529" mass="61175">MADWKGAVKDFLDVRIGGYSTPHLFKFYMDGDNPAMVYKEHCNDSEWMPEGGAIYWFKRDRYGRWAGPSFPLEQFALKLNLDNGDFVKRRQGVSALVEEWKDERPEFEKHEEWKRQLEISRLDYWDKQSDMFNKLEQEKTSQPAPLSTPFWPTRMTGSVEEVKIHRDDSKDFWYLYSLEQEVDVEPDAEDSIEDPITSMEMIDVWKTLCVKQQWLEWDRKHAKQCAWFYIGKLHLSFPIFVDFYGRIRVLNRNTTIVTLFTAAKVNDKKINAFFLAREEFHNITLTSQEAFNDPTLDGSLGRFKTRISHDHALRKELDMRIECLVHSHVHYLFGTYEEISWTVEHRDDTLDVLFNRKKYARGGKKAVTFSTGWSRDVYDCPYCGDGHIRWSGARMAGRWGGRVVGCEDWRMGGWQNGGMARWEDGQAAGWQDGRVAGWKDGRTVRSSSEARPSYGGVSRWSGARMAGRWGGRVVGCEDRRMGGLQNDGMARWEDGRAAGWQNGRVAGWKDGRTVGSSGEARPSYGGVSR</sequence>
<reference evidence="2 3" key="1">
    <citation type="journal article" date="2018" name="Cell">
        <title>The Chara Genome: Secondary Complexity and Implications for Plant Terrestrialization.</title>
        <authorList>
            <person name="Nishiyama T."/>
            <person name="Sakayama H."/>
            <person name="Vries J.D."/>
            <person name="Buschmann H."/>
            <person name="Saint-Marcoux D."/>
            <person name="Ullrich K.K."/>
            <person name="Haas F.B."/>
            <person name="Vanderstraeten L."/>
            <person name="Becker D."/>
            <person name="Lang D."/>
            <person name="Vosolsobe S."/>
            <person name="Rombauts S."/>
            <person name="Wilhelmsson P.K.I."/>
            <person name="Janitza P."/>
            <person name="Kern R."/>
            <person name="Heyl A."/>
            <person name="Rumpler F."/>
            <person name="Villalobos L.I.A.C."/>
            <person name="Clay J.M."/>
            <person name="Skokan R."/>
            <person name="Toyoda A."/>
            <person name="Suzuki Y."/>
            <person name="Kagoshima H."/>
            <person name="Schijlen E."/>
            <person name="Tajeshwar N."/>
            <person name="Catarino B."/>
            <person name="Hetherington A.J."/>
            <person name="Saltykova A."/>
            <person name="Bonnot C."/>
            <person name="Breuninger H."/>
            <person name="Symeonidi A."/>
            <person name="Radhakrishnan G.V."/>
            <person name="Van Nieuwerburgh F."/>
            <person name="Deforce D."/>
            <person name="Chang C."/>
            <person name="Karol K.G."/>
            <person name="Hedrich R."/>
            <person name="Ulvskov P."/>
            <person name="Glockner G."/>
            <person name="Delwiche C.F."/>
            <person name="Petrasek J."/>
            <person name="Van de Peer Y."/>
            <person name="Friml J."/>
            <person name="Beilby M."/>
            <person name="Dolan L."/>
            <person name="Kohara Y."/>
            <person name="Sugano S."/>
            <person name="Fujiyama A."/>
            <person name="Delaux P.-M."/>
            <person name="Quint M."/>
            <person name="TheiBen G."/>
            <person name="Hagemann M."/>
            <person name="Harholt J."/>
            <person name="Dunand C."/>
            <person name="Zachgo S."/>
            <person name="Langdale J."/>
            <person name="Maumus F."/>
            <person name="Straeten D.V.D."/>
            <person name="Gould S.B."/>
            <person name="Rensing S.A."/>
        </authorList>
    </citation>
    <scope>NUCLEOTIDE SEQUENCE [LARGE SCALE GENOMIC DNA]</scope>
    <source>
        <strain evidence="2 3">S276</strain>
    </source>
</reference>
<evidence type="ECO:0000256" key="1">
    <source>
        <dbReference type="SAM" id="MobiDB-lite"/>
    </source>
</evidence>
<name>A0A388L4V1_CHABU</name>
<dbReference type="AlphaFoldDB" id="A0A388L4V1"/>
<dbReference type="Gramene" id="GBG77272">
    <property type="protein sequence ID" value="GBG77272"/>
    <property type="gene ID" value="CBR_g23601"/>
</dbReference>
<keyword evidence="3" id="KW-1185">Reference proteome</keyword>
<organism evidence="2 3">
    <name type="scientific">Chara braunii</name>
    <name type="common">Braun's stonewort</name>
    <dbReference type="NCBI Taxonomy" id="69332"/>
    <lineage>
        <taxon>Eukaryota</taxon>
        <taxon>Viridiplantae</taxon>
        <taxon>Streptophyta</taxon>
        <taxon>Charophyceae</taxon>
        <taxon>Charales</taxon>
        <taxon>Characeae</taxon>
        <taxon>Chara</taxon>
    </lineage>
</organism>
<evidence type="ECO:0000313" key="3">
    <source>
        <dbReference type="Proteomes" id="UP000265515"/>
    </source>
</evidence>
<dbReference type="Proteomes" id="UP000265515">
    <property type="component" value="Unassembled WGS sequence"/>
</dbReference>
<accession>A0A388L4V1</accession>
<comment type="caution">
    <text evidence="2">The sequence shown here is derived from an EMBL/GenBank/DDBJ whole genome shotgun (WGS) entry which is preliminary data.</text>
</comment>